<feature type="domain" description="DUF676" evidence="3">
    <location>
        <begin position="171"/>
        <end position="360"/>
    </location>
</feature>
<organism evidence="4 5">
    <name type="scientific">Pichia angusta</name>
    <name type="common">Yeast</name>
    <name type="synonym">Hansenula polymorpha</name>
    <dbReference type="NCBI Taxonomy" id="870730"/>
    <lineage>
        <taxon>Eukaryota</taxon>
        <taxon>Fungi</taxon>
        <taxon>Dikarya</taxon>
        <taxon>Ascomycota</taxon>
        <taxon>Saccharomycotina</taxon>
        <taxon>Pichiomycetes</taxon>
        <taxon>Pichiales</taxon>
        <taxon>Pichiaceae</taxon>
        <taxon>Ogataea</taxon>
    </lineage>
</organism>
<dbReference type="SUPFAM" id="SSF53474">
    <property type="entry name" value="alpha/beta-Hydrolases"/>
    <property type="match status" value="1"/>
</dbReference>
<proteinExistence type="inferred from homology"/>
<evidence type="ECO:0000256" key="1">
    <source>
        <dbReference type="ARBA" id="ARBA00007920"/>
    </source>
</evidence>
<dbReference type="Proteomes" id="UP001196530">
    <property type="component" value="Unassembled WGS sequence"/>
</dbReference>
<protein>
    <recommendedName>
        <fullName evidence="3">DUF676 domain-containing protein</fullName>
    </recommendedName>
</protein>
<dbReference type="InterPro" id="IPR007751">
    <property type="entry name" value="DUF676_lipase-like"/>
</dbReference>
<dbReference type="Pfam" id="PF05057">
    <property type="entry name" value="DUF676"/>
    <property type="match status" value="1"/>
</dbReference>
<gene>
    <name evidence="4" type="ORF">KL928_003924</name>
</gene>
<reference evidence="4" key="1">
    <citation type="journal article" date="2021" name="G3 (Bethesda)">
        <title>Genomic diversity, chromosomal rearrangements, and interspecies hybridization in the ogataea polymorpha species complex.</title>
        <authorList>
            <person name="Hanson S.J."/>
            <person name="Cinneide E.O."/>
            <person name="Salzberg L.I."/>
            <person name="Wolfe K.H."/>
            <person name="McGowan J."/>
            <person name="Fitzpatrick D.A."/>
            <person name="Matlin K."/>
        </authorList>
    </citation>
    <scope>NUCLEOTIDE SEQUENCE</scope>
    <source>
        <strain evidence="4">61-244</strain>
    </source>
</reference>
<dbReference type="PIRSF" id="PIRSF005412">
    <property type="entry name" value="UCP005412_abhydr"/>
    <property type="match status" value="1"/>
</dbReference>
<evidence type="ECO:0000313" key="5">
    <source>
        <dbReference type="Proteomes" id="UP001196530"/>
    </source>
</evidence>
<dbReference type="RefSeq" id="XP_043058618.1">
    <property type="nucleotide sequence ID" value="XM_043204565.1"/>
</dbReference>
<evidence type="ECO:0000313" key="4">
    <source>
        <dbReference type="EMBL" id="KAG7817189.1"/>
    </source>
</evidence>
<evidence type="ECO:0000256" key="2">
    <source>
        <dbReference type="ARBA" id="ARBA00022963"/>
    </source>
</evidence>
<sequence>MLDSLLFRSHQSVRIGEVNRFIVRYCPEGTDRPAALYAKIKNVEMLPLRAAYLTGPYILYCDIRPQEYSHRRQCFITADQPVYDPNLSAGQSLTAELSLHTIKDEYVWIIDVISQMIFSSSSEVHFELMIGLDRDRLHRHNFGDAFGKFSPQLEVEHFNTEQLWNKNTSQPNVHLVVLTHGLHSNVSADMFYLKEQIEKEAEKTGEKVIIRGYTRNVCKTERGVKYLGRRLAEYLVHEVAPTAEIARISFIGHSLGGLVQTFAIAYLDHNYPEFFQKIQPENFIALASPFLGISNENPAYVKMALSFGIVGKTGQDLGLQGLNPLLMLLPSESTRKILRRFKRRTLYANAIHDGIVPLRTSALLYLDWKALSKVYETQSGSTKNYTAGNSEVGEIPDNVEQQDRDMMTSVKAKLLSPIQTLISLCAPSSQHQHKAKRYQRYQTSDSSVPSDTVHDDLEQFYPLPKSSVIESIKKVLLPPLPPLKYLTDPNSRPDVIIHDKVYTPVVIPRTPLRTTSLLQTLDPLKRQRVLEEKIARRWHNGMTWRKVLVNLEPDAHNNIVVRRRFANAYGWQVIDHLVENHFSSACVAGEDLYKYKWDPNPEVDDDQEDEDEKLDNILSKQHDQAAKEYSKPTLNTENVSGIISSERAKMLQDDSTTDLLESRDWINDADSIIYDGPTGMINAVSESVNGKMESFKTYFQGENTVGTDQIVNISGPYL</sequence>
<evidence type="ECO:0000259" key="3">
    <source>
        <dbReference type="Pfam" id="PF05057"/>
    </source>
</evidence>
<dbReference type="InterPro" id="IPR016445">
    <property type="entry name" value="Rog1_fam"/>
</dbReference>
<dbReference type="EMBL" id="JAHLUX010000008">
    <property type="protein sequence ID" value="KAG7817189.1"/>
    <property type="molecule type" value="Genomic_DNA"/>
</dbReference>
<dbReference type="InterPro" id="IPR044294">
    <property type="entry name" value="Lipase-like"/>
</dbReference>
<keyword evidence="2" id="KW-0443">Lipid metabolism</keyword>
<dbReference type="InterPro" id="IPR029058">
    <property type="entry name" value="AB_hydrolase_fold"/>
</dbReference>
<keyword evidence="2" id="KW-0442">Lipid degradation</keyword>
<dbReference type="GO" id="GO:0047372">
    <property type="term" value="F:monoacylglycerol lipase activity"/>
    <property type="evidence" value="ECO:0007669"/>
    <property type="project" value="TreeGrafter"/>
</dbReference>
<dbReference type="GeneID" id="66127975"/>
<comment type="caution">
    <text evidence="4">The sequence shown here is derived from an EMBL/GenBank/DDBJ whole genome shotgun (WGS) entry which is preliminary data.</text>
</comment>
<accession>A0AAN6DCL8</accession>
<dbReference type="GO" id="GO:0016042">
    <property type="term" value="P:lipid catabolic process"/>
    <property type="evidence" value="ECO:0007669"/>
    <property type="project" value="UniProtKB-KW"/>
</dbReference>
<dbReference type="PANTHER" id="PTHR12482:SF62">
    <property type="entry name" value="LIPASE ROG1-RELATED"/>
    <property type="match status" value="1"/>
</dbReference>
<dbReference type="AlphaFoldDB" id="A0AAN6DCL8"/>
<dbReference type="PANTHER" id="PTHR12482">
    <property type="entry name" value="LIPASE ROG1-RELATED-RELATED"/>
    <property type="match status" value="1"/>
</dbReference>
<comment type="similarity">
    <text evidence="1">Belongs to the putative lipase ROG1 family.</text>
</comment>
<name>A0AAN6DCL8_PICAN</name>
<dbReference type="Gene3D" id="3.40.50.1820">
    <property type="entry name" value="alpha/beta hydrolase"/>
    <property type="match status" value="1"/>
</dbReference>